<dbReference type="EMBL" id="MTKT01003711">
    <property type="protein sequence ID" value="OWM74568.1"/>
    <property type="molecule type" value="Genomic_DNA"/>
</dbReference>
<gene>
    <name evidence="1" type="ORF">CDL15_Pgr005148</name>
</gene>
<dbReference type="AlphaFoldDB" id="A0A218WQ25"/>
<protein>
    <submittedName>
        <fullName evidence="1">Uncharacterized protein</fullName>
    </submittedName>
</protein>
<evidence type="ECO:0000313" key="1">
    <source>
        <dbReference type="EMBL" id="OWM74568.1"/>
    </source>
</evidence>
<accession>A0A218WQ25</accession>
<dbReference type="Proteomes" id="UP000197138">
    <property type="component" value="Unassembled WGS sequence"/>
</dbReference>
<comment type="caution">
    <text evidence="1">The sequence shown here is derived from an EMBL/GenBank/DDBJ whole genome shotgun (WGS) entry which is preliminary data.</text>
</comment>
<evidence type="ECO:0000313" key="2">
    <source>
        <dbReference type="Proteomes" id="UP000197138"/>
    </source>
</evidence>
<proteinExistence type="predicted"/>
<name>A0A218WQ25_PUNGR</name>
<sequence>MSFSSRHGRHNLFFLKYQFAASSAASIRNYLGEREPRRLLGGLNSVDRGRATLELKMRASILFLSISAKRSLNHLVNFLWRQQSRRKGCSTGCEAFLASQAFFYFSGDSEYSDQIEST</sequence>
<reference evidence="2" key="1">
    <citation type="journal article" date="2017" name="Plant J.">
        <title>The pomegranate (Punica granatum L.) genome and the genomics of punicalagin biosynthesis.</title>
        <authorList>
            <person name="Qin G."/>
            <person name="Xu C."/>
            <person name="Ming R."/>
            <person name="Tang H."/>
            <person name="Guyot R."/>
            <person name="Kramer E.M."/>
            <person name="Hu Y."/>
            <person name="Yi X."/>
            <person name="Qi Y."/>
            <person name="Xu X."/>
            <person name="Gao Z."/>
            <person name="Pan H."/>
            <person name="Jian J."/>
            <person name="Tian Y."/>
            <person name="Yue Z."/>
            <person name="Xu Y."/>
        </authorList>
    </citation>
    <scope>NUCLEOTIDE SEQUENCE [LARGE SCALE GENOMIC DNA]</scope>
    <source>
        <strain evidence="2">cv. Dabenzi</strain>
    </source>
</reference>
<organism evidence="1 2">
    <name type="scientific">Punica granatum</name>
    <name type="common">Pomegranate</name>
    <dbReference type="NCBI Taxonomy" id="22663"/>
    <lineage>
        <taxon>Eukaryota</taxon>
        <taxon>Viridiplantae</taxon>
        <taxon>Streptophyta</taxon>
        <taxon>Embryophyta</taxon>
        <taxon>Tracheophyta</taxon>
        <taxon>Spermatophyta</taxon>
        <taxon>Magnoliopsida</taxon>
        <taxon>eudicotyledons</taxon>
        <taxon>Gunneridae</taxon>
        <taxon>Pentapetalae</taxon>
        <taxon>rosids</taxon>
        <taxon>malvids</taxon>
        <taxon>Myrtales</taxon>
        <taxon>Lythraceae</taxon>
        <taxon>Punica</taxon>
    </lineage>
</organism>